<reference evidence="2 3" key="1">
    <citation type="submission" date="2014-12" db="EMBL/GenBank/DDBJ databases">
        <title>Isolation of bacteria from lake water.</title>
        <authorList>
            <person name="Sheng K.-Y."/>
            <person name="Chin P.-S."/>
            <person name="Chan K.-G."/>
            <person name="Tan G.S."/>
        </authorList>
    </citation>
    <scope>NUCLEOTIDE SEQUENCE [LARGE SCALE GENOMIC DNA]</scope>
    <source>
        <strain evidence="2 3">KY4</strain>
    </source>
</reference>
<gene>
    <name evidence="2" type="ORF">RP29_13145</name>
</gene>
<keyword evidence="1" id="KW-0472">Membrane</keyword>
<organism evidence="2 3">
    <name type="scientific">Acidovorax temperans</name>
    <dbReference type="NCBI Taxonomy" id="80878"/>
    <lineage>
        <taxon>Bacteria</taxon>
        <taxon>Pseudomonadati</taxon>
        <taxon>Pseudomonadota</taxon>
        <taxon>Betaproteobacteria</taxon>
        <taxon>Burkholderiales</taxon>
        <taxon>Comamonadaceae</taxon>
        <taxon>Acidovorax</taxon>
    </lineage>
</organism>
<evidence type="ECO:0000313" key="3">
    <source>
        <dbReference type="Proteomes" id="UP000032566"/>
    </source>
</evidence>
<dbReference type="AlphaFoldDB" id="A0A0D7KA90"/>
<evidence type="ECO:0000256" key="1">
    <source>
        <dbReference type="SAM" id="Phobius"/>
    </source>
</evidence>
<dbReference type="Proteomes" id="UP000032566">
    <property type="component" value="Unassembled WGS sequence"/>
</dbReference>
<name>A0A0D7KA90_9BURK</name>
<feature type="transmembrane region" description="Helical" evidence="1">
    <location>
        <begin position="28"/>
        <end position="58"/>
    </location>
</feature>
<evidence type="ECO:0000313" key="2">
    <source>
        <dbReference type="EMBL" id="KJA10098.1"/>
    </source>
</evidence>
<proteinExistence type="predicted"/>
<keyword evidence="1" id="KW-1133">Transmembrane helix</keyword>
<protein>
    <submittedName>
        <fullName evidence="2">Uncharacterized protein</fullName>
    </submittedName>
</protein>
<accession>A0A0D7KA90</accession>
<sequence>MKPQVIHILAGLMAAGVLGLMFSNTRMVGVACTALLCYLFPIVALILALLGLLVLFFLHRRKTRKDFP</sequence>
<feature type="transmembrane region" description="Helical" evidence="1">
    <location>
        <begin position="5"/>
        <end position="22"/>
    </location>
</feature>
<keyword evidence="3" id="KW-1185">Reference proteome</keyword>
<keyword evidence="1" id="KW-0812">Transmembrane</keyword>
<dbReference type="PATRIC" id="fig|80878.5.peg.2401"/>
<dbReference type="RefSeq" id="WP_044399176.1">
    <property type="nucleotide sequence ID" value="NZ_JXYQ01000041.1"/>
</dbReference>
<comment type="caution">
    <text evidence="2">The sequence shown here is derived from an EMBL/GenBank/DDBJ whole genome shotgun (WGS) entry which is preliminary data.</text>
</comment>
<dbReference type="EMBL" id="JXYQ01000041">
    <property type="protein sequence ID" value="KJA10098.1"/>
    <property type="molecule type" value="Genomic_DNA"/>
</dbReference>